<evidence type="ECO:0000256" key="7">
    <source>
        <dbReference type="SAM" id="MobiDB-lite"/>
    </source>
</evidence>
<keyword evidence="4" id="KW-0564">Palmitate</keyword>
<dbReference type="Pfam" id="PF13627">
    <property type="entry name" value="LptM_cons"/>
    <property type="match status" value="1"/>
</dbReference>
<name>A0ABU2HBX3_9GAMM</name>
<evidence type="ECO:0000256" key="4">
    <source>
        <dbReference type="ARBA" id="ARBA00023139"/>
    </source>
</evidence>
<keyword evidence="3" id="KW-0472">Membrane</keyword>
<comment type="caution">
    <text evidence="8">The sequence shown here is derived from an EMBL/GenBank/DDBJ whole genome shotgun (WGS) entry which is preliminary data.</text>
</comment>
<evidence type="ECO:0000313" key="8">
    <source>
        <dbReference type="EMBL" id="MDS1308586.1"/>
    </source>
</evidence>
<evidence type="ECO:0000256" key="5">
    <source>
        <dbReference type="ARBA" id="ARBA00023237"/>
    </source>
</evidence>
<comment type="subcellular location">
    <subcellularLocation>
        <location evidence="1">Cell outer membrane</location>
        <topology evidence="1">Lipid-anchor</topology>
    </subcellularLocation>
</comment>
<dbReference type="PROSITE" id="PS51257">
    <property type="entry name" value="PROKAR_LIPOPROTEIN"/>
    <property type="match status" value="1"/>
</dbReference>
<gene>
    <name evidence="8" type="ORF">RKA07_00560</name>
</gene>
<keyword evidence="5" id="KW-0998">Cell outer membrane</keyword>
<reference evidence="8" key="1">
    <citation type="submission" date="2023-09" db="EMBL/GenBank/DDBJ databases">
        <title>Marinobacter sediminicola sp. nov. and Marinobacter maritimum sp. nov., isolated from marine sediment.</title>
        <authorList>
            <person name="An J."/>
        </authorList>
    </citation>
    <scope>NUCLEOTIDE SEQUENCE</scope>
    <source>
        <strain evidence="8">F60267</strain>
    </source>
</reference>
<dbReference type="NCBIfam" id="NF047847">
    <property type="entry name" value="SS_mature_LptM"/>
    <property type="match status" value="1"/>
</dbReference>
<evidence type="ECO:0000313" key="9">
    <source>
        <dbReference type="Proteomes" id="UP001267407"/>
    </source>
</evidence>
<keyword evidence="6 8" id="KW-0449">Lipoprotein</keyword>
<keyword evidence="9" id="KW-1185">Reference proteome</keyword>
<evidence type="ECO:0000256" key="6">
    <source>
        <dbReference type="ARBA" id="ARBA00023288"/>
    </source>
</evidence>
<evidence type="ECO:0000256" key="2">
    <source>
        <dbReference type="ARBA" id="ARBA00022729"/>
    </source>
</evidence>
<sequence>MRARKMPVMILVMTAALGGCGQKGPLYRENPEASAKPVEQANSAATRNERPGDHSAQADALAE</sequence>
<keyword evidence="2" id="KW-0732">Signal</keyword>
<feature type="region of interest" description="Disordered" evidence="7">
    <location>
        <begin position="19"/>
        <end position="63"/>
    </location>
</feature>
<dbReference type="Proteomes" id="UP001267407">
    <property type="component" value="Unassembled WGS sequence"/>
</dbReference>
<evidence type="ECO:0000256" key="1">
    <source>
        <dbReference type="ARBA" id="ARBA00004459"/>
    </source>
</evidence>
<dbReference type="EMBL" id="JAVMBO010000003">
    <property type="protein sequence ID" value="MDS1308586.1"/>
    <property type="molecule type" value="Genomic_DNA"/>
</dbReference>
<organism evidence="8 9">
    <name type="scientific">Marinobacter xiaoshiensis</name>
    <dbReference type="NCBI Taxonomy" id="3073652"/>
    <lineage>
        <taxon>Bacteria</taxon>
        <taxon>Pseudomonadati</taxon>
        <taxon>Pseudomonadota</taxon>
        <taxon>Gammaproteobacteria</taxon>
        <taxon>Pseudomonadales</taxon>
        <taxon>Marinobacteraceae</taxon>
        <taxon>Marinobacter</taxon>
    </lineage>
</organism>
<proteinExistence type="predicted"/>
<protein>
    <submittedName>
        <fullName evidence="8">Lipoprotein</fullName>
    </submittedName>
</protein>
<dbReference type="InterPro" id="IPR032831">
    <property type="entry name" value="LptM_cons"/>
</dbReference>
<accession>A0ABU2HBX3</accession>
<evidence type="ECO:0000256" key="3">
    <source>
        <dbReference type="ARBA" id="ARBA00023136"/>
    </source>
</evidence>